<evidence type="ECO:0000259" key="4">
    <source>
        <dbReference type="PROSITE" id="PS50893"/>
    </source>
</evidence>
<keyword evidence="2" id="KW-0547">Nucleotide-binding</keyword>
<keyword evidence="6" id="KW-1185">Reference proteome</keyword>
<keyword evidence="1" id="KW-0813">Transport</keyword>
<keyword evidence="3 5" id="KW-0067">ATP-binding</keyword>
<dbReference type="Pfam" id="PF00005">
    <property type="entry name" value="ABC_tran"/>
    <property type="match status" value="1"/>
</dbReference>
<reference evidence="5 6" key="1">
    <citation type="submission" date="2022-04" db="EMBL/GenBank/DDBJ databases">
        <title>Halobacillus sp. isolated from saltern.</title>
        <authorList>
            <person name="Won M."/>
            <person name="Lee C.-M."/>
            <person name="Woen H.-Y."/>
            <person name="Kwon S.-W."/>
        </authorList>
    </citation>
    <scope>NUCLEOTIDE SEQUENCE [LARGE SCALE GENOMIC DNA]</scope>
    <source>
        <strain evidence="5 6">SSTM10-2</strain>
    </source>
</reference>
<dbReference type="GO" id="GO:0005524">
    <property type="term" value="F:ATP binding"/>
    <property type="evidence" value="ECO:0007669"/>
    <property type="project" value="UniProtKB-KW"/>
</dbReference>
<dbReference type="EMBL" id="CP095074">
    <property type="protein sequence ID" value="UOQ93996.1"/>
    <property type="molecule type" value="Genomic_DNA"/>
</dbReference>
<dbReference type="InterPro" id="IPR017871">
    <property type="entry name" value="ABC_transporter-like_CS"/>
</dbReference>
<organism evidence="5 6">
    <name type="scientific">Halobacillus shinanisalinarum</name>
    <dbReference type="NCBI Taxonomy" id="2932258"/>
    <lineage>
        <taxon>Bacteria</taxon>
        <taxon>Bacillati</taxon>
        <taxon>Bacillota</taxon>
        <taxon>Bacilli</taxon>
        <taxon>Bacillales</taxon>
        <taxon>Bacillaceae</taxon>
        <taxon>Halobacillus</taxon>
    </lineage>
</organism>
<evidence type="ECO:0000256" key="3">
    <source>
        <dbReference type="ARBA" id="ARBA00022840"/>
    </source>
</evidence>
<dbReference type="SMART" id="SM00382">
    <property type="entry name" value="AAA"/>
    <property type="match status" value="1"/>
</dbReference>
<dbReference type="PANTHER" id="PTHR42939">
    <property type="entry name" value="ABC TRANSPORTER ATP-BINDING PROTEIN ALBC-RELATED"/>
    <property type="match status" value="1"/>
</dbReference>
<evidence type="ECO:0000256" key="2">
    <source>
        <dbReference type="ARBA" id="ARBA00022741"/>
    </source>
</evidence>
<sequence length="233" mass="26608">MELKNVNLLMNEKNVLRSINLHWRQGESIALIGANGAGKSSLLKVLSTLVKPSSGNIKYPVGISIRQWKESLGIVFPETFLYDGLTGYENLQFYQKLYGKVDKDGIAQVLEQVELSQVQHELVSSYSKGMKQRLSIARALVHYPTYFLLDEPFDGLDLASKKILEDLLQQMHKKGMSYVLVSHDTEHAWKLCDRALLMHKGSIVLEEKCTREGYLRFSNLYNTLFKENQHDIS</sequence>
<dbReference type="InterPro" id="IPR027417">
    <property type="entry name" value="P-loop_NTPase"/>
</dbReference>
<accession>A0ABY4H1C7</accession>
<evidence type="ECO:0000256" key="1">
    <source>
        <dbReference type="ARBA" id="ARBA00022448"/>
    </source>
</evidence>
<name>A0ABY4H1C7_9BACI</name>
<dbReference type="CDD" id="cd03230">
    <property type="entry name" value="ABC_DR_subfamily_A"/>
    <property type="match status" value="1"/>
</dbReference>
<dbReference type="InterPro" id="IPR003593">
    <property type="entry name" value="AAA+_ATPase"/>
</dbReference>
<dbReference type="InterPro" id="IPR003439">
    <property type="entry name" value="ABC_transporter-like_ATP-bd"/>
</dbReference>
<dbReference type="Proteomes" id="UP000831880">
    <property type="component" value="Chromosome"/>
</dbReference>
<dbReference type="PANTHER" id="PTHR42939:SF1">
    <property type="entry name" value="ABC TRANSPORTER ATP-BINDING PROTEIN ALBC-RELATED"/>
    <property type="match status" value="1"/>
</dbReference>
<evidence type="ECO:0000313" key="6">
    <source>
        <dbReference type="Proteomes" id="UP000831880"/>
    </source>
</evidence>
<protein>
    <submittedName>
        <fullName evidence="5">ABC transporter ATP-binding protein</fullName>
    </submittedName>
</protein>
<dbReference type="PROSITE" id="PS00211">
    <property type="entry name" value="ABC_TRANSPORTER_1"/>
    <property type="match status" value="1"/>
</dbReference>
<feature type="domain" description="ABC transporter" evidence="4">
    <location>
        <begin position="1"/>
        <end position="225"/>
    </location>
</feature>
<proteinExistence type="predicted"/>
<dbReference type="RefSeq" id="WP_244753605.1">
    <property type="nucleotide sequence ID" value="NZ_CP095074.1"/>
</dbReference>
<gene>
    <name evidence="5" type="ORF">MUO14_03230</name>
</gene>
<dbReference type="PROSITE" id="PS50893">
    <property type="entry name" value="ABC_TRANSPORTER_2"/>
    <property type="match status" value="1"/>
</dbReference>
<evidence type="ECO:0000313" key="5">
    <source>
        <dbReference type="EMBL" id="UOQ93996.1"/>
    </source>
</evidence>
<dbReference type="SUPFAM" id="SSF52540">
    <property type="entry name" value="P-loop containing nucleoside triphosphate hydrolases"/>
    <property type="match status" value="1"/>
</dbReference>
<dbReference type="Gene3D" id="3.40.50.300">
    <property type="entry name" value="P-loop containing nucleotide triphosphate hydrolases"/>
    <property type="match status" value="1"/>
</dbReference>
<dbReference type="InterPro" id="IPR051782">
    <property type="entry name" value="ABC_Transporter_VariousFunc"/>
</dbReference>